<sequence length="116" mass="12499">MKNATMNTQENIASDITASGVYKTVTLEEPLTRGDTLITSVQIRKPVAGELRGVSLMDLGNLDVVSLQRVLPRITVPTLAPHDVAKLDLADLMALGSEVAVFLLKKADRPVVYPNS</sequence>
<gene>
    <name evidence="1" type="ORF">CPter291_1168</name>
</gene>
<dbReference type="EMBL" id="CP013236">
    <property type="protein sequence ID" value="AMP13444.1"/>
    <property type="molecule type" value="Genomic_DNA"/>
</dbReference>
<organism evidence="1 2">
    <name type="scientific">Collimonas pratensis</name>
    <dbReference type="NCBI Taxonomy" id="279113"/>
    <lineage>
        <taxon>Bacteria</taxon>
        <taxon>Pseudomonadati</taxon>
        <taxon>Pseudomonadota</taxon>
        <taxon>Betaproteobacteria</taxon>
        <taxon>Burkholderiales</taxon>
        <taxon>Oxalobacteraceae</taxon>
        <taxon>Collimonas</taxon>
    </lineage>
</organism>
<evidence type="ECO:0000313" key="2">
    <source>
        <dbReference type="Proteomes" id="UP000074914"/>
    </source>
</evidence>
<protein>
    <submittedName>
        <fullName evidence="1">Mu-like prophage FluMu gp41 family protein</fullName>
    </submittedName>
</protein>
<dbReference type="Proteomes" id="UP000074914">
    <property type="component" value="Chromosome"/>
</dbReference>
<keyword evidence="2" id="KW-1185">Reference proteome</keyword>
<reference evidence="1 2" key="1">
    <citation type="submission" date="2015-11" db="EMBL/GenBank/DDBJ databases">
        <title>Exploring the genomic traits of fungus-feeding bacterial genus Collimonas.</title>
        <authorList>
            <person name="Song C."/>
            <person name="Schmidt R."/>
            <person name="de Jager V."/>
            <person name="Krzyzanowska D."/>
            <person name="Jongedijk E."/>
            <person name="Cankar K."/>
            <person name="Beekwilder J."/>
            <person name="van Veen A."/>
            <person name="de Boer W."/>
            <person name="van Veen J.A."/>
            <person name="Garbeva P."/>
        </authorList>
    </citation>
    <scope>NUCLEOTIDE SEQUENCE [LARGE SCALE GENOMIC DNA]</scope>
    <source>
        <strain evidence="1 2">Ter291</strain>
    </source>
</reference>
<name>A0ABM5Z2U8_9BURK</name>
<evidence type="ECO:0000313" key="1">
    <source>
        <dbReference type="EMBL" id="AMP13444.1"/>
    </source>
</evidence>
<accession>A0ABM5Z2U8</accession>
<dbReference type="Pfam" id="PF10109">
    <property type="entry name" value="Phage_TAC_7"/>
    <property type="match status" value="1"/>
</dbReference>
<proteinExistence type="predicted"/>
<dbReference type="InterPro" id="IPR019289">
    <property type="entry name" value="Phage_tail_E/E"/>
</dbReference>